<feature type="transmembrane region" description="Helical" evidence="1">
    <location>
        <begin position="125"/>
        <end position="147"/>
    </location>
</feature>
<protein>
    <recommendedName>
        <fullName evidence="4">DUF2975 domain-containing protein</fullName>
    </recommendedName>
</protein>
<dbReference type="RefSeq" id="WP_283715341.1">
    <property type="nucleotide sequence ID" value="NZ_JASJND010000004.1"/>
</dbReference>
<reference evidence="2 3" key="1">
    <citation type="submission" date="2023-05" db="EMBL/GenBank/DDBJ databases">
        <title>Microbacterium dauci sp.nov., Isolated from Carrot Rhizosphere Soil.</title>
        <authorList>
            <person name="Xiao Z."/>
            <person name="Zheng J."/>
        </authorList>
    </citation>
    <scope>NUCLEOTIDE SEQUENCE [LARGE SCALE GENOMIC DNA]</scope>
    <source>
        <strain evidence="2 3">LX3-4</strain>
    </source>
</reference>
<dbReference type="Proteomes" id="UP001321481">
    <property type="component" value="Unassembled WGS sequence"/>
</dbReference>
<dbReference type="EMBL" id="JASJND010000004">
    <property type="protein sequence ID" value="MDJ1113844.1"/>
    <property type="molecule type" value="Genomic_DNA"/>
</dbReference>
<sequence>MTLMKTGRRAKSATLTAVIAAATVAAAVALLVAAWFVSDVVTTTFAVEVPYAGPATEIAGLTGSAAPSVAQYGTAVIWSDEALVGPRTLRAVAMALPFVVFVAACGLVVLLAVRAGARRTFTRAVPVGVAAVGVLSIAVSVVVPWAARLADATAVAALGYPTDGATASHWVSPPVFDVLPDGDWVLAAFGVLLLLVATLAVRAGRLQRDTEGLV</sequence>
<keyword evidence="3" id="KW-1185">Reference proteome</keyword>
<evidence type="ECO:0000256" key="1">
    <source>
        <dbReference type="SAM" id="Phobius"/>
    </source>
</evidence>
<gene>
    <name evidence="2" type="ORF">QNI14_05205</name>
</gene>
<name>A0ABT6ZCF2_9MICO</name>
<keyword evidence="1" id="KW-0812">Transmembrane</keyword>
<organism evidence="2 3">
    <name type="scientific">Microbacterium dauci</name>
    <dbReference type="NCBI Taxonomy" id="3048008"/>
    <lineage>
        <taxon>Bacteria</taxon>
        <taxon>Bacillati</taxon>
        <taxon>Actinomycetota</taxon>
        <taxon>Actinomycetes</taxon>
        <taxon>Micrococcales</taxon>
        <taxon>Microbacteriaceae</taxon>
        <taxon>Microbacterium</taxon>
    </lineage>
</organism>
<evidence type="ECO:0008006" key="4">
    <source>
        <dbReference type="Google" id="ProtNLM"/>
    </source>
</evidence>
<accession>A0ABT6ZCF2</accession>
<comment type="caution">
    <text evidence="2">The sequence shown here is derived from an EMBL/GenBank/DDBJ whole genome shotgun (WGS) entry which is preliminary data.</text>
</comment>
<feature type="transmembrane region" description="Helical" evidence="1">
    <location>
        <begin position="12"/>
        <end position="37"/>
    </location>
</feature>
<evidence type="ECO:0000313" key="3">
    <source>
        <dbReference type="Proteomes" id="UP001321481"/>
    </source>
</evidence>
<keyword evidence="1" id="KW-0472">Membrane</keyword>
<evidence type="ECO:0000313" key="2">
    <source>
        <dbReference type="EMBL" id="MDJ1113844.1"/>
    </source>
</evidence>
<keyword evidence="1" id="KW-1133">Transmembrane helix</keyword>
<proteinExistence type="predicted"/>
<feature type="transmembrane region" description="Helical" evidence="1">
    <location>
        <begin position="91"/>
        <end position="113"/>
    </location>
</feature>
<feature type="transmembrane region" description="Helical" evidence="1">
    <location>
        <begin position="184"/>
        <end position="201"/>
    </location>
</feature>